<evidence type="ECO:0000313" key="7">
    <source>
        <dbReference type="EMBL" id="KAE8023007.1"/>
    </source>
</evidence>
<accession>A0A5N6QZN8</accession>
<dbReference type="PRINTS" id="PR00421">
    <property type="entry name" value="THIOREDOXIN"/>
</dbReference>
<protein>
    <recommendedName>
        <fullName evidence="6">Thioredoxin domain-containing protein</fullName>
    </recommendedName>
</protein>
<dbReference type="FunFam" id="3.40.30.10:FF:000001">
    <property type="entry name" value="Thioredoxin"/>
    <property type="match status" value="1"/>
</dbReference>
<gene>
    <name evidence="7" type="ORF">FH972_008764</name>
</gene>
<evidence type="ECO:0000313" key="8">
    <source>
        <dbReference type="Proteomes" id="UP000327013"/>
    </source>
</evidence>
<evidence type="ECO:0000256" key="1">
    <source>
        <dbReference type="ARBA" id="ARBA00022448"/>
    </source>
</evidence>
<dbReference type="PROSITE" id="PS51352">
    <property type="entry name" value="THIOREDOXIN_2"/>
    <property type="match status" value="1"/>
</dbReference>
<dbReference type="PANTHER" id="PTHR45663">
    <property type="entry name" value="GEO12009P1"/>
    <property type="match status" value="1"/>
</dbReference>
<evidence type="ECO:0000259" key="6">
    <source>
        <dbReference type="PROSITE" id="PS51352"/>
    </source>
</evidence>
<dbReference type="InterPro" id="IPR036249">
    <property type="entry name" value="Thioredoxin-like_sf"/>
</dbReference>
<organism evidence="7 8">
    <name type="scientific">Carpinus fangiana</name>
    <dbReference type="NCBI Taxonomy" id="176857"/>
    <lineage>
        <taxon>Eukaryota</taxon>
        <taxon>Viridiplantae</taxon>
        <taxon>Streptophyta</taxon>
        <taxon>Embryophyta</taxon>
        <taxon>Tracheophyta</taxon>
        <taxon>Spermatophyta</taxon>
        <taxon>Magnoliopsida</taxon>
        <taxon>eudicotyledons</taxon>
        <taxon>Gunneridae</taxon>
        <taxon>Pentapetalae</taxon>
        <taxon>rosids</taxon>
        <taxon>fabids</taxon>
        <taxon>Fagales</taxon>
        <taxon>Betulaceae</taxon>
        <taxon>Carpinus</taxon>
    </lineage>
</organism>
<dbReference type="OrthoDB" id="19690at2759"/>
<dbReference type="GO" id="GO:0005737">
    <property type="term" value="C:cytoplasm"/>
    <property type="evidence" value="ECO:0007669"/>
    <property type="project" value="TreeGrafter"/>
</dbReference>
<evidence type="ECO:0000256" key="4">
    <source>
        <dbReference type="ARBA" id="ARBA00023157"/>
    </source>
</evidence>
<keyword evidence="1" id="KW-0813">Transport</keyword>
<dbReference type="InterPro" id="IPR013766">
    <property type="entry name" value="Thioredoxin_domain"/>
</dbReference>
<dbReference type="AlphaFoldDB" id="A0A5N6QZN8"/>
<dbReference type="SUPFAM" id="SSF52833">
    <property type="entry name" value="Thioredoxin-like"/>
    <property type="match status" value="1"/>
</dbReference>
<reference evidence="7 8" key="1">
    <citation type="submission" date="2019-06" db="EMBL/GenBank/DDBJ databases">
        <title>A chromosomal-level reference genome of Carpinus fangiana (Coryloideae, Betulaceae).</title>
        <authorList>
            <person name="Yang X."/>
            <person name="Wang Z."/>
            <person name="Zhang L."/>
            <person name="Hao G."/>
            <person name="Liu J."/>
            <person name="Yang Y."/>
        </authorList>
    </citation>
    <scope>NUCLEOTIDE SEQUENCE [LARGE SCALE GENOMIC DNA]</scope>
    <source>
        <strain evidence="7">Cfa_2016G</strain>
        <tissue evidence="7">Leaf</tissue>
    </source>
</reference>
<keyword evidence="5" id="KW-0676">Redox-active center</keyword>
<feature type="domain" description="Thioredoxin" evidence="6">
    <location>
        <begin position="45"/>
        <end position="183"/>
    </location>
</feature>
<dbReference type="GO" id="GO:0015035">
    <property type="term" value="F:protein-disulfide reductase activity"/>
    <property type="evidence" value="ECO:0007669"/>
    <property type="project" value="TreeGrafter"/>
</dbReference>
<dbReference type="Pfam" id="PF00085">
    <property type="entry name" value="Thioredoxin"/>
    <property type="match status" value="1"/>
</dbReference>
<dbReference type="EMBL" id="CM017323">
    <property type="protein sequence ID" value="KAE8023007.1"/>
    <property type="molecule type" value="Genomic_DNA"/>
</dbReference>
<name>A0A5N6QZN8_9ROSI</name>
<sequence length="354" mass="40932">MDAMLSNATLFPRPTHLPVCTVTSTSNSAATSFAPISSKKLCFASRSQRRAPRRSSNSSTVGKFSITCGGITEINESQFSDTVLKSDRPVLVEFVANWCGPCRLISPAMEWVAQEYRDRLTVVKIDHDSNPKLIEEYKVYGLPALILFKNGQEVPESRREVPHPSGPIPDQIISGRKPCYLTRRDPCLDFHSGFRFGRPEHVSQSSLELSWSHCPRTTLKLICLLSRINLQFAHNVKAFAQFGCLKDLLEILYRILNGPKVRHNQIMERNRVRTKRQHRLIAKRMASKAVQKRRKQHNRLHLLVKRMKSKAMQNTRRKRQKRWMRKRMISEAVQKRKVVRLRKEKRVTMTKKGH</sequence>
<evidence type="ECO:0000256" key="5">
    <source>
        <dbReference type="ARBA" id="ARBA00023284"/>
    </source>
</evidence>
<evidence type="ECO:0000256" key="3">
    <source>
        <dbReference type="ARBA" id="ARBA00022982"/>
    </source>
</evidence>
<dbReference type="PANTHER" id="PTHR45663:SF22">
    <property type="entry name" value="THIOREDOXIN X, CHLOROPLASTIC"/>
    <property type="match status" value="1"/>
</dbReference>
<evidence type="ECO:0000256" key="2">
    <source>
        <dbReference type="ARBA" id="ARBA00022946"/>
    </source>
</evidence>
<keyword evidence="8" id="KW-1185">Reference proteome</keyword>
<dbReference type="CDD" id="cd02947">
    <property type="entry name" value="TRX_family"/>
    <property type="match status" value="1"/>
</dbReference>
<dbReference type="Gene3D" id="3.40.30.10">
    <property type="entry name" value="Glutaredoxin"/>
    <property type="match status" value="1"/>
</dbReference>
<keyword evidence="2" id="KW-0809">Transit peptide</keyword>
<dbReference type="Proteomes" id="UP000327013">
    <property type="component" value="Chromosome 3"/>
</dbReference>
<proteinExistence type="predicted"/>
<keyword evidence="4" id="KW-1015">Disulfide bond</keyword>
<keyword evidence="3" id="KW-0249">Electron transport</keyword>